<keyword evidence="2" id="KW-0479">Metal-binding</keyword>
<feature type="domain" description="TFIIS central" evidence="7">
    <location>
        <begin position="57"/>
        <end position="175"/>
    </location>
</feature>
<dbReference type="PROSITE" id="PS00466">
    <property type="entry name" value="ZF_TFIIS_1"/>
    <property type="match status" value="1"/>
</dbReference>
<evidence type="ECO:0000256" key="5">
    <source>
        <dbReference type="PROSITE-ProRule" id="PRU00472"/>
    </source>
</evidence>
<dbReference type="Proteomes" id="UP000202420">
    <property type="component" value="Segment"/>
</dbReference>
<dbReference type="EMBL" id="EF101928">
    <property type="protein sequence ID" value="ABT16874.1"/>
    <property type="molecule type" value="Genomic_DNA"/>
</dbReference>
<dbReference type="CDD" id="cd13749">
    <property type="entry name" value="Zn-ribbon_TFIIS"/>
    <property type="match status" value="1"/>
</dbReference>
<dbReference type="GO" id="GO:0008270">
    <property type="term" value="F:zinc ion binding"/>
    <property type="evidence" value="ECO:0007669"/>
    <property type="project" value="UniProtKB-KW"/>
</dbReference>
<keyword evidence="4" id="KW-0862">Zinc</keyword>
<protein>
    <submittedName>
        <fullName evidence="8">Uncharacterized protein Z740R</fullName>
    </submittedName>
</protein>
<evidence type="ECO:0000313" key="8">
    <source>
        <dbReference type="EMBL" id="ABT16874.1"/>
    </source>
</evidence>
<dbReference type="InterPro" id="IPR001222">
    <property type="entry name" value="Znf_TFIIS"/>
</dbReference>
<dbReference type="GeneID" id="5470964"/>
<keyword evidence="9" id="KW-1185">Reference proteome</keyword>
<accession>A7KA00</accession>
<feature type="domain" description="TFIIS-type" evidence="6">
    <location>
        <begin position="180"/>
        <end position="220"/>
    </location>
</feature>
<dbReference type="SUPFAM" id="SSF57783">
    <property type="entry name" value="Zinc beta-ribbon"/>
    <property type="match status" value="1"/>
</dbReference>
<comment type="similarity">
    <text evidence="1">Belongs to the TFS-II family.</text>
</comment>
<dbReference type="GO" id="GO:0003676">
    <property type="term" value="F:nucleic acid binding"/>
    <property type="evidence" value="ECO:0007669"/>
    <property type="project" value="InterPro"/>
</dbReference>
<dbReference type="Pfam" id="PF01096">
    <property type="entry name" value="Zn_ribbon_TFIIS"/>
    <property type="match status" value="1"/>
</dbReference>
<dbReference type="GO" id="GO:0006351">
    <property type="term" value="P:DNA-templated transcription"/>
    <property type="evidence" value="ECO:0007669"/>
    <property type="project" value="InterPro"/>
</dbReference>
<dbReference type="InterPro" id="IPR035100">
    <property type="entry name" value="TF_IIS-typ"/>
</dbReference>
<sequence>MATSASCWTYTITKHIISAAKTSIRYIDVSNLYTNKMFQIKMAPKGIYKPVSTPEEIRLKARSMLIAAVEDEKTAVFLEKASWNYSVDFCKQREIALNWDNFAFRNIYTQKILSVRYNVRLRPDILEQMKAGNASIKQFVYAKPYEICPEKWEEAFEQAAKRTLRFSDASCIDPDSMPNGMLQCRKCGSKKTSYYELQTRSADEPMTVFARCHSCPNRWKQ</sequence>
<evidence type="ECO:0000256" key="4">
    <source>
        <dbReference type="ARBA" id="ARBA00022833"/>
    </source>
</evidence>
<dbReference type="RefSeq" id="YP_001427221.1">
    <property type="nucleotide sequence ID" value="NC_008724.1"/>
</dbReference>
<dbReference type="SMART" id="SM00440">
    <property type="entry name" value="ZnF_C2C2"/>
    <property type="match status" value="1"/>
</dbReference>
<dbReference type="PROSITE" id="PS51321">
    <property type="entry name" value="TFIIS_CENTRAL"/>
    <property type="match status" value="1"/>
</dbReference>
<dbReference type="OrthoDB" id="16050at10239"/>
<organism evidence="8 9">
    <name type="scientific">Chlorovirus heliozoae</name>
    <dbReference type="NCBI Taxonomy" id="322019"/>
    <lineage>
        <taxon>Viruses</taxon>
        <taxon>Varidnaviria</taxon>
        <taxon>Bamfordvirae</taxon>
        <taxon>Nucleocytoviricota</taxon>
        <taxon>Megaviricetes</taxon>
        <taxon>Algavirales</taxon>
        <taxon>Phycodnaviridae</taxon>
        <taxon>Chlorovirus</taxon>
    </lineage>
</organism>
<dbReference type="PROSITE" id="PS51133">
    <property type="entry name" value="ZF_TFIIS_2"/>
    <property type="match status" value="1"/>
</dbReference>
<dbReference type="PIRSF" id="PIRSF006704">
    <property type="entry name" value="TF_IIS"/>
    <property type="match status" value="1"/>
</dbReference>
<evidence type="ECO:0000256" key="2">
    <source>
        <dbReference type="ARBA" id="ARBA00022723"/>
    </source>
</evidence>
<evidence type="ECO:0000259" key="7">
    <source>
        <dbReference type="PROSITE" id="PS51321"/>
    </source>
</evidence>
<dbReference type="KEGG" id="vg:5470964"/>
<evidence type="ECO:0000259" key="6">
    <source>
        <dbReference type="PROSITE" id="PS51133"/>
    </source>
</evidence>
<dbReference type="Gene3D" id="2.20.25.10">
    <property type="match status" value="1"/>
</dbReference>
<evidence type="ECO:0000313" key="9">
    <source>
        <dbReference type="Proteomes" id="UP000202420"/>
    </source>
</evidence>
<keyword evidence="3 5" id="KW-0863">Zinc-finger</keyword>
<dbReference type="InterPro" id="IPR003618">
    <property type="entry name" value="TFIIS_cen_dom"/>
</dbReference>
<name>A7KA00_9PHYC</name>
<evidence type="ECO:0000256" key="3">
    <source>
        <dbReference type="ARBA" id="ARBA00022771"/>
    </source>
</evidence>
<gene>
    <name evidence="8" type="primary">Z740R</name>
    <name evidence="8" type="ORF">ATCV1_Z740R</name>
</gene>
<reference evidence="8 9" key="1">
    <citation type="submission" date="2006-09" db="EMBL/GenBank/DDBJ databases">
        <title>Sequence and annotation of the 288-kb ATCV-1 virus that infects an endosymbiotic Chlorella strain of the heliozoon Acanthocystis turfacea.</title>
        <authorList>
            <person name="Fitzgerald L.A."/>
            <person name="Graves M.V."/>
            <person name="Li X."/>
            <person name="Pfitzner A.J.P."/>
            <person name="Hartigan J."/>
            <person name="Van Etten J.L."/>
        </authorList>
    </citation>
    <scope>NUCLEOTIDE SEQUENCE [LARGE SCALE GENOMIC DNA]</scope>
    <source>
        <strain evidence="8 9">ATCV-1</strain>
    </source>
</reference>
<proteinExistence type="inferred from homology"/>
<evidence type="ECO:0000256" key="1">
    <source>
        <dbReference type="ARBA" id="ARBA00009647"/>
    </source>
</evidence>